<dbReference type="FunCoup" id="A0A1C7N9E8">
    <property type="interactions" value="3"/>
</dbReference>
<keyword evidence="6" id="KW-0137">Centromere</keyword>
<dbReference type="GO" id="GO:0000070">
    <property type="term" value="P:mitotic sister chromatid segregation"/>
    <property type="evidence" value="ECO:0007669"/>
    <property type="project" value="TreeGrafter"/>
</dbReference>
<evidence type="ECO:0000256" key="3">
    <source>
        <dbReference type="ARBA" id="ARBA00005470"/>
    </source>
</evidence>
<gene>
    <name evidence="8" type="primary">CENPI</name>
    <name evidence="8" type="ORF">A0J61_06231</name>
</gene>
<comment type="similarity">
    <text evidence="3">Belongs to the CENP-I/CTF3 family.</text>
</comment>
<evidence type="ECO:0000256" key="1">
    <source>
        <dbReference type="ARBA" id="ARBA00004123"/>
    </source>
</evidence>
<dbReference type="OrthoDB" id="6347512at2759"/>
<dbReference type="GO" id="GO:0034080">
    <property type="term" value="P:CENP-A containing chromatin assembly"/>
    <property type="evidence" value="ECO:0007669"/>
    <property type="project" value="TreeGrafter"/>
</dbReference>
<comment type="subcellular location">
    <subcellularLocation>
        <location evidence="2">Chromosome</location>
        <location evidence="2">Centromere</location>
    </subcellularLocation>
    <subcellularLocation>
        <location evidence="1">Nucleus</location>
    </subcellularLocation>
</comment>
<evidence type="ECO:0000256" key="7">
    <source>
        <dbReference type="SAM" id="MobiDB-lite"/>
    </source>
</evidence>
<organism evidence="8 9">
    <name type="scientific">Choanephora cucurbitarum</name>
    <dbReference type="NCBI Taxonomy" id="101091"/>
    <lineage>
        <taxon>Eukaryota</taxon>
        <taxon>Fungi</taxon>
        <taxon>Fungi incertae sedis</taxon>
        <taxon>Mucoromycota</taxon>
        <taxon>Mucoromycotina</taxon>
        <taxon>Mucoromycetes</taxon>
        <taxon>Mucorales</taxon>
        <taxon>Mucorineae</taxon>
        <taxon>Choanephoraceae</taxon>
        <taxon>Choanephoroideae</taxon>
        <taxon>Choanephora</taxon>
    </lineage>
</organism>
<sequence length="871" mass="101327">MEGNTRQHYSAIDSSSDNSDYEEEDKEDRVEEAIREDSENGIQSDHMEVDQQPESLSDQEVDQLRSESSSVRETISDEEAEQKEAGQQNRESHDTEQQDEVQQDIEQQDEEQQDEVQQDIEQHDTEQHDTEQHDAERHEKDEDQQDTEQQDEEATPKITLENATTRNVDKLIKPVVSICTMDISKKRSAKRAKKLLSICPLVQKFGLDQVEFNALFELIMSGLHNFSSCKSLIELLLPRDDIADDYVIRIIGSVSRKEAPLDIINLMLKWTVTVFDVINTKRRLSNLYHVFFRHLKYEELRHALCHVLYYLTKKEHVTTYRVTRLKEMIDSEKDNASLIALLMSYQTFDPTIVVPHNARLADMLVFTNPLPAVRENLIQLRLLWKHDLEPKLGSFKDEIRIPSAKRVRLTKRQNGPRIRVDPSTESRLIDVSQVINNMETVSLPEQLTMVLENRSLQYSLLYEASGTAVTRLSYYIVQMLYDLIASGNKKDPQKTEMIKILQVLLKFTRFTKTQLPAVEVFLFRYLKTWNGYEFVDEILELITYLKPTSFRELYQYVLKPLSRLYITSDVKWKARLILCYSDWLRNWAALDWKQHVHNRNEATTDVDRLTTFFGHLSFNVDYFQTIQRFVEHVDKLCIAGLLAEEDHVLLQHAGLTFFELVASISRQDDIPDIIIPAATFVHRNFFSTTAMAVSRMCGIIHQYKVAFEENDHKSVNWSSKHTQEYLDHFNTYMMDICNSLWRNLGLCKSKEQAQAFSFTEKNIEQFLELCQDKQVDPKLVLSITHSGALLSLSKRFMEIIEEDEKVNVHHDKPITANYLKELEQEGGVSIGYMEYRVELLDHLTEIGLKGIPDLLYACMNSLIQLKKSAVS</sequence>
<dbReference type="InParanoid" id="A0A1C7N9E8"/>
<dbReference type="InterPro" id="IPR012485">
    <property type="entry name" value="CENP-I"/>
</dbReference>
<accession>A0A1C7N9E8</accession>
<dbReference type="PANTHER" id="PTHR48208:SF2">
    <property type="entry name" value="CENTROMERE PROTEIN I"/>
    <property type="match status" value="1"/>
</dbReference>
<name>A0A1C7N9E8_9FUNG</name>
<keyword evidence="4" id="KW-0158">Chromosome</keyword>
<dbReference type="GO" id="GO:0005634">
    <property type="term" value="C:nucleus"/>
    <property type="evidence" value="ECO:0007669"/>
    <property type="project" value="UniProtKB-SubCell"/>
</dbReference>
<evidence type="ECO:0000256" key="4">
    <source>
        <dbReference type="ARBA" id="ARBA00022454"/>
    </source>
</evidence>
<dbReference type="EMBL" id="LUGH01000367">
    <property type="protein sequence ID" value="OBZ85717.1"/>
    <property type="molecule type" value="Genomic_DNA"/>
</dbReference>
<proteinExistence type="inferred from homology"/>
<evidence type="ECO:0000256" key="6">
    <source>
        <dbReference type="ARBA" id="ARBA00023328"/>
    </source>
</evidence>
<dbReference type="Pfam" id="PF07778">
    <property type="entry name" value="CENP-I"/>
    <property type="match status" value="2"/>
</dbReference>
<protein>
    <submittedName>
        <fullName evidence="8">Centromere protein I</fullName>
    </submittedName>
</protein>
<evidence type="ECO:0000256" key="5">
    <source>
        <dbReference type="ARBA" id="ARBA00023242"/>
    </source>
</evidence>
<dbReference type="STRING" id="101091.A0A1C7N9E8"/>
<feature type="compositionally biased region" description="Basic and acidic residues" evidence="7">
    <location>
        <begin position="27"/>
        <end position="38"/>
    </location>
</feature>
<feature type="compositionally biased region" description="Basic and acidic residues" evidence="7">
    <location>
        <begin position="120"/>
        <end position="141"/>
    </location>
</feature>
<evidence type="ECO:0000256" key="2">
    <source>
        <dbReference type="ARBA" id="ARBA00004584"/>
    </source>
</evidence>
<feature type="compositionally biased region" description="Acidic residues" evidence="7">
    <location>
        <begin position="97"/>
        <end position="118"/>
    </location>
</feature>
<dbReference type="Proteomes" id="UP000093000">
    <property type="component" value="Unassembled WGS sequence"/>
</dbReference>
<evidence type="ECO:0000313" key="8">
    <source>
        <dbReference type="EMBL" id="OBZ85717.1"/>
    </source>
</evidence>
<comment type="caution">
    <text evidence="8">The sequence shown here is derived from an EMBL/GenBank/DDBJ whole genome shotgun (WGS) entry which is preliminary data.</text>
</comment>
<dbReference type="AlphaFoldDB" id="A0A1C7N9E8"/>
<keyword evidence="5" id="KW-0539">Nucleus</keyword>
<reference evidence="8 9" key="1">
    <citation type="submission" date="2016-03" db="EMBL/GenBank/DDBJ databases">
        <title>Choanephora cucurbitarum.</title>
        <authorList>
            <person name="Min B."/>
            <person name="Park H."/>
            <person name="Park J.-H."/>
            <person name="Shin H.-D."/>
            <person name="Choi I.-G."/>
        </authorList>
    </citation>
    <scope>NUCLEOTIDE SEQUENCE [LARGE SCALE GENOMIC DNA]</scope>
    <source>
        <strain evidence="8 9">KUS-F28377</strain>
    </source>
</reference>
<dbReference type="PANTHER" id="PTHR48208">
    <property type="entry name" value="CENTROMERE PROTEIN I"/>
    <property type="match status" value="1"/>
</dbReference>
<feature type="compositionally biased region" description="Acidic residues" evidence="7">
    <location>
        <begin position="142"/>
        <end position="153"/>
    </location>
</feature>
<dbReference type="GO" id="GO:0000939">
    <property type="term" value="C:inner kinetochore"/>
    <property type="evidence" value="ECO:0007669"/>
    <property type="project" value="TreeGrafter"/>
</dbReference>
<evidence type="ECO:0000313" key="9">
    <source>
        <dbReference type="Proteomes" id="UP000093000"/>
    </source>
</evidence>
<keyword evidence="9" id="KW-1185">Reference proteome</keyword>
<feature type="region of interest" description="Disordered" evidence="7">
    <location>
        <begin position="1"/>
        <end position="162"/>
    </location>
</feature>